<dbReference type="GO" id="GO:0022857">
    <property type="term" value="F:transmembrane transporter activity"/>
    <property type="evidence" value="ECO:0007669"/>
    <property type="project" value="InterPro"/>
</dbReference>
<dbReference type="Proteomes" id="UP000230842">
    <property type="component" value="Unassembled WGS sequence"/>
</dbReference>
<feature type="transmembrane region" description="Helical" evidence="1">
    <location>
        <begin position="253"/>
        <end position="272"/>
    </location>
</feature>
<dbReference type="EMBL" id="PGEZ01000001">
    <property type="protein sequence ID" value="PJJ57156.1"/>
    <property type="molecule type" value="Genomic_DNA"/>
</dbReference>
<dbReference type="RefSeq" id="WP_039340638.1">
    <property type="nucleotide sequence ID" value="NZ_PGEZ01000001.1"/>
</dbReference>
<dbReference type="OrthoDB" id="350307at2"/>
<keyword evidence="1" id="KW-0472">Membrane</keyword>
<evidence type="ECO:0000313" key="2">
    <source>
        <dbReference type="EMBL" id="PJJ57156.1"/>
    </source>
</evidence>
<dbReference type="SUPFAM" id="SSF103473">
    <property type="entry name" value="MFS general substrate transporter"/>
    <property type="match status" value="1"/>
</dbReference>
<feature type="transmembrane region" description="Helical" evidence="1">
    <location>
        <begin position="92"/>
        <end position="115"/>
    </location>
</feature>
<reference evidence="2 3" key="1">
    <citation type="submission" date="2017-11" db="EMBL/GenBank/DDBJ databases">
        <title>Genomic Encyclopedia of Archaeal and Bacterial Type Strains, Phase II (KMG-II): From Individual Species to Whole Genera.</title>
        <authorList>
            <person name="Goeker M."/>
        </authorList>
    </citation>
    <scope>NUCLEOTIDE SEQUENCE [LARGE SCALE GENOMIC DNA]</scope>
    <source>
        <strain evidence="2 3">DSM 27763</strain>
    </source>
</reference>
<feature type="transmembrane region" description="Helical" evidence="1">
    <location>
        <begin position="7"/>
        <end position="29"/>
    </location>
</feature>
<feature type="transmembrane region" description="Helical" evidence="1">
    <location>
        <begin position="224"/>
        <end position="241"/>
    </location>
</feature>
<dbReference type="InterPro" id="IPR036259">
    <property type="entry name" value="MFS_trans_sf"/>
</dbReference>
<proteinExistence type="predicted"/>
<feature type="transmembrane region" description="Helical" evidence="1">
    <location>
        <begin position="284"/>
        <end position="303"/>
    </location>
</feature>
<dbReference type="Gene3D" id="1.20.1250.20">
    <property type="entry name" value="MFS general substrate transporter like domains"/>
    <property type="match status" value="2"/>
</dbReference>
<evidence type="ECO:0000313" key="3">
    <source>
        <dbReference type="Proteomes" id="UP000230842"/>
    </source>
</evidence>
<dbReference type="PANTHER" id="PTHR23530">
    <property type="entry name" value="TRANSPORT PROTEIN-RELATED"/>
    <property type="match status" value="1"/>
</dbReference>
<gene>
    <name evidence="2" type="ORF">CLV56_1377</name>
</gene>
<name>A0A0B2BPJ1_9ACTN</name>
<dbReference type="InterPro" id="IPR053160">
    <property type="entry name" value="MFS_DHA3_Transporter"/>
</dbReference>
<feature type="transmembrane region" description="Helical" evidence="1">
    <location>
        <begin position="155"/>
        <end position="179"/>
    </location>
</feature>
<accession>A0A0B2BPJ1</accession>
<organism evidence="2 3">
    <name type="scientific">Mumia flava</name>
    <dbReference type="NCBI Taxonomy" id="1348852"/>
    <lineage>
        <taxon>Bacteria</taxon>
        <taxon>Bacillati</taxon>
        <taxon>Actinomycetota</taxon>
        <taxon>Actinomycetes</taxon>
        <taxon>Propionibacteriales</taxon>
        <taxon>Nocardioidaceae</taxon>
        <taxon>Mumia</taxon>
    </lineage>
</organism>
<feature type="transmembrane region" description="Helical" evidence="1">
    <location>
        <begin position="41"/>
        <end position="60"/>
    </location>
</feature>
<feature type="transmembrane region" description="Helical" evidence="1">
    <location>
        <begin position="345"/>
        <end position="370"/>
    </location>
</feature>
<feature type="transmembrane region" description="Helical" evidence="1">
    <location>
        <begin position="309"/>
        <end position="333"/>
    </location>
</feature>
<evidence type="ECO:0000256" key="1">
    <source>
        <dbReference type="SAM" id="Phobius"/>
    </source>
</evidence>
<dbReference type="Pfam" id="PF07690">
    <property type="entry name" value="MFS_1"/>
    <property type="match status" value="1"/>
</dbReference>
<sequence>MRRVAFWAIAYFALNAAIPFFAVYTLLFADAGLSDAQITSLLAFWSVTAFVVEVPSGTWADLVDRRLLLFGAGLLLAATFASWILVPTYAGFAFGFVLWGLSGAMMSGTFEALLYDELSAHGRAERYAGLMGTATTVQILAMLAAIALAAPLMSLGGYTLVAWVSVAVALVHAACALALPKAAPTTPTTPTEDAEVASTVWSRYVRTMRAGFVESTRVRAVRRLVLLSAFLWSVSLVEEYFPLIGRDQGAPAAQIPLLITLTVAFQAVGTAFTGRAALLRGRWLAWLLLLAAALFVAGLTDPLSVADSVAGRVALFTVLGLAFGIATMITLVVDARLQDAVTGRARATVTSFAGLSSEAVTLGVFGLIAAGTYVTTLAATLSVLALLLVVLAWFVGRWTDLPPTAKAPTP</sequence>
<feature type="transmembrane region" description="Helical" evidence="1">
    <location>
        <begin position="127"/>
        <end position="149"/>
    </location>
</feature>
<keyword evidence="3" id="KW-1185">Reference proteome</keyword>
<dbReference type="InterPro" id="IPR011701">
    <property type="entry name" value="MFS"/>
</dbReference>
<dbReference type="AlphaFoldDB" id="A0A0B2BPJ1"/>
<keyword evidence="1" id="KW-0812">Transmembrane</keyword>
<dbReference type="PANTHER" id="PTHR23530:SF1">
    <property type="entry name" value="PERMEASE, MAJOR FACILITATOR SUPERFAMILY-RELATED"/>
    <property type="match status" value="1"/>
</dbReference>
<protein>
    <submittedName>
        <fullName evidence="2">MFS transporter</fullName>
    </submittedName>
</protein>
<comment type="caution">
    <text evidence="2">The sequence shown here is derived from an EMBL/GenBank/DDBJ whole genome shotgun (WGS) entry which is preliminary data.</text>
</comment>
<feature type="transmembrane region" description="Helical" evidence="1">
    <location>
        <begin position="67"/>
        <end position="86"/>
    </location>
</feature>
<keyword evidence="1" id="KW-1133">Transmembrane helix</keyword>
<feature type="transmembrane region" description="Helical" evidence="1">
    <location>
        <begin position="376"/>
        <end position="396"/>
    </location>
</feature>